<protein>
    <submittedName>
        <fullName evidence="10">B12 binding domain protein</fullName>
    </submittedName>
</protein>
<dbReference type="Gene3D" id="3.40.50.280">
    <property type="entry name" value="Cobalamin-binding domain"/>
    <property type="match status" value="1"/>
</dbReference>
<dbReference type="SFLD" id="SFLDS00029">
    <property type="entry name" value="Radical_SAM"/>
    <property type="match status" value="1"/>
</dbReference>
<dbReference type="GO" id="GO:0003824">
    <property type="term" value="F:catalytic activity"/>
    <property type="evidence" value="ECO:0007669"/>
    <property type="project" value="InterPro"/>
</dbReference>
<dbReference type="GO" id="GO:0005829">
    <property type="term" value="C:cytosol"/>
    <property type="evidence" value="ECO:0007669"/>
    <property type="project" value="TreeGrafter"/>
</dbReference>
<reference evidence="10 11" key="1">
    <citation type="submission" date="2019-02" db="EMBL/GenBank/DDBJ databases">
        <title>Deep-cultivation of Planctomycetes and their phenomic and genomic characterization uncovers novel biology.</title>
        <authorList>
            <person name="Wiegand S."/>
            <person name="Jogler M."/>
            <person name="Boedeker C."/>
            <person name="Pinto D."/>
            <person name="Vollmers J."/>
            <person name="Rivas-Marin E."/>
            <person name="Kohn T."/>
            <person name="Peeters S.H."/>
            <person name="Heuer A."/>
            <person name="Rast P."/>
            <person name="Oberbeckmann S."/>
            <person name="Bunk B."/>
            <person name="Jeske O."/>
            <person name="Meyerdierks A."/>
            <person name="Storesund J.E."/>
            <person name="Kallscheuer N."/>
            <person name="Luecker S."/>
            <person name="Lage O.M."/>
            <person name="Pohl T."/>
            <person name="Merkel B.J."/>
            <person name="Hornburger P."/>
            <person name="Mueller R.-W."/>
            <person name="Bruemmer F."/>
            <person name="Labrenz M."/>
            <person name="Spormann A.M."/>
            <person name="Op Den Camp H."/>
            <person name="Overmann J."/>
            <person name="Amann R."/>
            <person name="Jetten M.S.M."/>
            <person name="Mascher T."/>
            <person name="Medema M.H."/>
            <person name="Devos D.P."/>
            <person name="Kaster A.-K."/>
            <person name="Ovreas L."/>
            <person name="Rohde M."/>
            <person name="Galperin M.Y."/>
            <person name="Jogler C."/>
        </authorList>
    </citation>
    <scope>NUCLEOTIDE SEQUENCE [LARGE SCALE GENOMIC DNA]</scope>
    <source>
        <strain evidence="10 11">V7</strain>
    </source>
</reference>
<evidence type="ECO:0000313" key="11">
    <source>
        <dbReference type="Proteomes" id="UP000316476"/>
    </source>
</evidence>
<dbReference type="CDD" id="cd02068">
    <property type="entry name" value="radical_SAM_B12_BD"/>
    <property type="match status" value="1"/>
</dbReference>
<dbReference type="Pfam" id="PF02310">
    <property type="entry name" value="B12-binding"/>
    <property type="match status" value="1"/>
</dbReference>
<dbReference type="EMBL" id="SJPZ01000001">
    <property type="protein sequence ID" value="TWU65100.1"/>
    <property type="molecule type" value="Genomic_DNA"/>
</dbReference>
<evidence type="ECO:0000259" key="8">
    <source>
        <dbReference type="PROSITE" id="PS51332"/>
    </source>
</evidence>
<dbReference type="InterPro" id="IPR006638">
    <property type="entry name" value="Elp3/MiaA/NifB-like_rSAM"/>
</dbReference>
<dbReference type="PROSITE" id="PS51332">
    <property type="entry name" value="B12_BINDING"/>
    <property type="match status" value="1"/>
</dbReference>
<evidence type="ECO:0000256" key="6">
    <source>
        <dbReference type="ARBA" id="ARBA00023004"/>
    </source>
</evidence>
<evidence type="ECO:0000256" key="4">
    <source>
        <dbReference type="ARBA" id="ARBA00022691"/>
    </source>
</evidence>
<evidence type="ECO:0000256" key="3">
    <source>
        <dbReference type="ARBA" id="ARBA00022679"/>
    </source>
</evidence>
<dbReference type="SUPFAM" id="SSF102114">
    <property type="entry name" value="Radical SAM enzymes"/>
    <property type="match status" value="1"/>
</dbReference>
<dbReference type="SFLD" id="SFLDG01082">
    <property type="entry name" value="B12-binding_domain_containing"/>
    <property type="match status" value="1"/>
</dbReference>
<dbReference type="Pfam" id="PF04055">
    <property type="entry name" value="Radical_SAM"/>
    <property type="match status" value="1"/>
</dbReference>
<feature type="domain" description="Radical SAM core" evidence="9">
    <location>
        <begin position="236"/>
        <end position="470"/>
    </location>
</feature>
<keyword evidence="7" id="KW-0411">Iron-sulfur</keyword>
<dbReference type="AlphaFoldDB" id="A0A5C6FUD6"/>
<dbReference type="InterPro" id="IPR007197">
    <property type="entry name" value="rSAM"/>
</dbReference>
<proteinExistence type="predicted"/>
<dbReference type="PANTHER" id="PTHR43409">
    <property type="entry name" value="ANAEROBIC MAGNESIUM-PROTOPORPHYRIN IX MONOMETHYL ESTER CYCLASE-RELATED"/>
    <property type="match status" value="1"/>
</dbReference>
<dbReference type="Gene3D" id="3.80.30.20">
    <property type="entry name" value="tm_1862 like domain"/>
    <property type="match status" value="1"/>
</dbReference>
<dbReference type="InterPro" id="IPR023404">
    <property type="entry name" value="rSAM_horseshoe"/>
</dbReference>
<dbReference type="InterPro" id="IPR051198">
    <property type="entry name" value="BchE-like"/>
</dbReference>
<sequence>MKVCSNQSQLSLVVEGCAANVSSALKQIRYAPLSLPVTISHVDETASALSTIDPSGRYVEVARTSHCDVKALGAKLEMSPKRLSKKRLTLINPVNNVRSGFAVNPSSRFPPLGLGILASLTPDDWEVELLDENFAPFSYRDADLVGITAFTSAANRAYEIASIYRDQGVPVVMGGIHASMCSDEALRFADAVVVGEAESVWRQVLADAQSGRLRGLYHGQWLDPDRVAPPRRDIYSDEYVFASVQTSRGCPLDCEFCSVTAYNGRRYRRRPVADVLDELETLNNEMVFFVDDNIIGNGASCRKQALELFQGMVARGMNKTWFCQASISVADDAEVLDWAARAGCRMIFIGIEAEDIGALTEVNKRLNLKKGASAYQETFDRIHASGISVLGAFIFGMDSDTPEALFRRAEFMVNSDVDAMQLTTMTPLPGTRLFQRLEEEERLLYTNFPNDWAHYDLTKLVHRPKSMPPDELWDIIRQCTERVYDLRTLKTKAKRTLETTGSMEATEFAYRTNINYRNIGLALGTLV</sequence>
<dbReference type="GO" id="GO:0031419">
    <property type="term" value="F:cobalamin binding"/>
    <property type="evidence" value="ECO:0007669"/>
    <property type="project" value="InterPro"/>
</dbReference>
<keyword evidence="5" id="KW-0479">Metal-binding</keyword>
<organism evidence="10 11">
    <name type="scientific">Crateriforma conspicua</name>
    <dbReference type="NCBI Taxonomy" id="2527996"/>
    <lineage>
        <taxon>Bacteria</taxon>
        <taxon>Pseudomonadati</taxon>
        <taxon>Planctomycetota</taxon>
        <taxon>Planctomycetia</taxon>
        <taxon>Planctomycetales</taxon>
        <taxon>Planctomycetaceae</taxon>
        <taxon>Crateriforma</taxon>
    </lineage>
</organism>
<comment type="caution">
    <text evidence="10">The sequence shown here is derived from an EMBL/GenBank/DDBJ whole genome shotgun (WGS) entry which is preliminary data.</text>
</comment>
<evidence type="ECO:0000256" key="5">
    <source>
        <dbReference type="ARBA" id="ARBA00022723"/>
    </source>
</evidence>
<dbReference type="PANTHER" id="PTHR43409:SF7">
    <property type="entry name" value="BLL1977 PROTEIN"/>
    <property type="match status" value="1"/>
</dbReference>
<keyword evidence="2" id="KW-0489">Methyltransferase</keyword>
<dbReference type="GO" id="GO:0051539">
    <property type="term" value="F:4 iron, 4 sulfur cluster binding"/>
    <property type="evidence" value="ECO:0007669"/>
    <property type="project" value="UniProtKB-KW"/>
</dbReference>
<evidence type="ECO:0000259" key="9">
    <source>
        <dbReference type="PROSITE" id="PS51918"/>
    </source>
</evidence>
<dbReference type="SMART" id="SM00729">
    <property type="entry name" value="Elp3"/>
    <property type="match status" value="1"/>
</dbReference>
<dbReference type="SFLD" id="SFLDG01123">
    <property type="entry name" value="methyltransferase_(Class_B)"/>
    <property type="match status" value="1"/>
</dbReference>
<keyword evidence="6" id="KW-0408">Iron</keyword>
<evidence type="ECO:0000313" key="10">
    <source>
        <dbReference type="EMBL" id="TWU65100.1"/>
    </source>
</evidence>
<dbReference type="InterPro" id="IPR034466">
    <property type="entry name" value="Methyltransferase_Class_B"/>
</dbReference>
<dbReference type="Proteomes" id="UP000316476">
    <property type="component" value="Unassembled WGS sequence"/>
</dbReference>
<evidence type="ECO:0000256" key="2">
    <source>
        <dbReference type="ARBA" id="ARBA00022603"/>
    </source>
</evidence>
<dbReference type="GO" id="GO:0046872">
    <property type="term" value="F:metal ion binding"/>
    <property type="evidence" value="ECO:0007669"/>
    <property type="project" value="UniProtKB-KW"/>
</dbReference>
<dbReference type="PROSITE" id="PS51918">
    <property type="entry name" value="RADICAL_SAM"/>
    <property type="match status" value="1"/>
</dbReference>
<evidence type="ECO:0000256" key="1">
    <source>
        <dbReference type="ARBA" id="ARBA00001966"/>
    </source>
</evidence>
<keyword evidence="3" id="KW-0808">Transferase</keyword>
<gene>
    <name evidence="10" type="ORF">V7x_06450</name>
</gene>
<keyword evidence="4" id="KW-0949">S-adenosyl-L-methionine</keyword>
<feature type="domain" description="B12-binding" evidence="8">
    <location>
        <begin position="141"/>
        <end position="215"/>
    </location>
</feature>
<comment type="cofactor">
    <cofactor evidence="1">
        <name>[4Fe-4S] cluster</name>
        <dbReference type="ChEBI" id="CHEBI:49883"/>
    </cofactor>
</comment>
<name>A0A5C6FUD6_9PLAN</name>
<accession>A0A5C6FUD6</accession>
<dbReference type="InterPro" id="IPR006158">
    <property type="entry name" value="Cobalamin-bd"/>
</dbReference>
<evidence type="ECO:0000256" key="7">
    <source>
        <dbReference type="ARBA" id="ARBA00023014"/>
    </source>
</evidence>
<dbReference type="InterPro" id="IPR058240">
    <property type="entry name" value="rSAM_sf"/>
</dbReference>